<dbReference type="GO" id="GO:0009279">
    <property type="term" value="C:cell outer membrane"/>
    <property type="evidence" value="ECO:0007669"/>
    <property type="project" value="TreeGrafter"/>
</dbReference>
<dbReference type="PANTHER" id="PTHR39576">
    <property type="entry name" value="ATTACHING AND EFFACING PROTEIN HOMOLOG-RELATED-RELATED"/>
    <property type="match status" value="1"/>
</dbReference>
<proteinExistence type="inferred from homology"/>
<dbReference type="Gene3D" id="2.40.160.160">
    <property type="entry name" value="Inverse autotransporter, beta-domain"/>
    <property type="match status" value="1"/>
</dbReference>
<protein>
    <recommendedName>
        <fullName evidence="3">Inverse autotransporter beta-domain domain-containing protein</fullName>
    </recommendedName>
</protein>
<dbReference type="KEGG" id="apb:SAR116_0134"/>
<comment type="similarity">
    <text evidence="1">Belongs to the intimin/invasin family.</text>
</comment>
<dbReference type="eggNOG" id="COG0768">
    <property type="taxonomic scope" value="Bacteria"/>
</dbReference>
<dbReference type="PROSITE" id="PS51257">
    <property type="entry name" value="PROKAR_LIPOPROTEIN"/>
    <property type="match status" value="1"/>
</dbReference>
<dbReference type="Pfam" id="PF11924">
    <property type="entry name" value="IAT_beta"/>
    <property type="match status" value="1"/>
</dbReference>
<accession>D5BP95</accession>
<dbReference type="EMBL" id="CP001751">
    <property type="protein sequence ID" value="ADE38377.1"/>
    <property type="molecule type" value="Genomic_DNA"/>
</dbReference>
<organism evidence="4 5">
    <name type="scientific">Puniceispirillum marinum (strain IMCC1322)</name>
    <dbReference type="NCBI Taxonomy" id="488538"/>
    <lineage>
        <taxon>Bacteria</taxon>
        <taxon>Pseudomonadati</taxon>
        <taxon>Pseudomonadota</taxon>
        <taxon>Alphaproteobacteria</taxon>
        <taxon>Candidatus Puniceispirillales</taxon>
        <taxon>Candidatus Puniceispirillaceae</taxon>
        <taxon>Candidatus Puniceispirillum</taxon>
    </lineage>
</organism>
<keyword evidence="5" id="KW-1185">Reference proteome</keyword>
<dbReference type="STRING" id="488538.SAR116_0134"/>
<evidence type="ECO:0000313" key="4">
    <source>
        <dbReference type="EMBL" id="ADE38377.1"/>
    </source>
</evidence>
<dbReference type="InterPro" id="IPR038177">
    <property type="entry name" value="IAT_beta_sf"/>
</dbReference>
<evidence type="ECO:0000256" key="1">
    <source>
        <dbReference type="ARBA" id="ARBA00010116"/>
    </source>
</evidence>
<name>D5BP95_PUNMI</name>
<dbReference type="RefSeq" id="WP_013045007.1">
    <property type="nucleotide sequence ID" value="NC_014010.1"/>
</dbReference>
<dbReference type="Proteomes" id="UP000007460">
    <property type="component" value="Chromosome"/>
</dbReference>
<feature type="chain" id="PRO_5003069153" description="Inverse autotransporter beta-domain domain-containing protein" evidence="2">
    <location>
        <begin position="23"/>
        <end position="329"/>
    </location>
</feature>
<reference evidence="4 5" key="1">
    <citation type="journal article" date="2010" name="J. Bacteriol.">
        <title>Complete genome sequence of "Candidatus Puniceispirillum marinum" IMCC1322, a representative of the SAR116 clade in the Alphaproteobacteria.</title>
        <authorList>
            <person name="Oh H.M."/>
            <person name="Kwon K.K."/>
            <person name="Kang I."/>
            <person name="Kang S.G."/>
            <person name="Lee J.H."/>
            <person name="Kim S.J."/>
            <person name="Cho J.C."/>
        </authorList>
    </citation>
    <scope>NUCLEOTIDE SEQUENCE [LARGE SCALE GENOMIC DNA]</scope>
    <source>
        <strain evidence="4 5">IMCC1322</strain>
    </source>
</reference>
<dbReference type="InterPro" id="IPR024519">
    <property type="entry name" value="IAT_beta"/>
</dbReference>
<evidence type="ECO:0000313" key="5">
    <source>
        <dbReference type="Proteomes" id="UP000007460"/>
    </source>
</evidence>
<feature type="domain" description="Inverse autotransporter beta-domain" evidence="3">
    <location>
        <begin position="45"/>
        <end position="314"/>
    </location>
</feature>
<dbReference type="HOGENOM" id="CLU_844329_0_0_5"/>
<feature type="signal peptide" evidence="2">
    <location>
        <begin position="1"/>
        <end position="22"/>
    </location>
</feature>
<dbReference type="AlphaFoldDB" id="D5BP95"/>
<dbReference type="PANTHER" id="PTHR39576:SF2">
    <property type="entry name" value="ATTACHING AND EFFACING PROTEIN HOMOLOG-RELATED"/>
    <property type="match status" value="1"/>
</dbReference>
<keyword evidence="2" id="KW-0732">Signal</keyword>
<sequence>MKHHYTALVLAGSLACASATSASGIMQDTDYLKKLSAEVAKNAAENSANPESSTVSFLKNEVLQKTFRSLETGFSNMFDNADANNELTIEGADSSKPSFTISTVRALGGGLSNGKLDFFQGSFLAKKNRDTVNLGVGRRFLSDDESWMYGINVFYDHEIKFGHQRASIGGEMKNAAFEITANKYVAISGWEKGLNGTQEHALGGYEIEIGGQVPYIPTARIFAKSWNWDGKKGADTKGKTYSLQLAAPIMPNMMLEAGRKDLDNAKDIDFVNVTYKFKLGEIDKVINDAPFIADEAFASTSMKAHLLDKVRRKNQIVVESGFSSSAGGV</sequence>
<dbReference type="InterPro" id="IPR051715">
    <property type="entry name" value="Intimin-Invasin_domain"/>
</dbReference>
<dbReference type="OrthoDB" id="8320584at2"/>
<gene>
    <name evidence="4" type="ordered locus">SAR116_0134</name>
</gene>
<evidence type="ECO:0000256" key="2">
    <source>
        <dbReference type="SAM" id="SignalP"/>
    </source>
</evidence>
<evidence type="ECO:0000259" key="3">
    <source>
        <dbReference type="Pfam" id="PF11924"/>
    </source>
</evidence>